<dbReference type="GO" id="GO:0004061">
    <property type="term" value="F:arylformamidase activity"/>
    <property type="evidence" value="ECO:0007669"/>
    <property type="project" value="InterPro"/>
</dbReference>
<dbReference type="SUPFAM" id="SSF102198">
    <property type="entry name" value="Putative cyclase"/>
    <property type="match status" value="1"/>
</dbReference>
<dbReference type="Gene3D" id="3.50.30.50">
    <property type="entry name" value="Putative cyclase"/>
    <property type="match status" value="1"/>
</dbReference>
<proteinExistence type="predicted"/>
<dbReference type="InterPro" id="IPR037175">
    <property type="entry name" value="KFase_sf"/>
</dbReference>
<dbReference type="OrthoDB" id="7067800at2"/>
<dbReference type="AlphaFoldDB" id="A0A4R4YC53"/>
<name>A0A4R4YC53_9PSEU</name>
<protein>
    <submittedName>
        <fullName evidence="1">Cyclase family protein</fullName>
    </submittedName>
</protein>
<dbReference type="GO" id="GO:0019441">
    <property type="term" value="P:L-tryptophan catabolic process to kynurenine"/>
    <property type="evidence" value="ECO:0007669"/>
    <property type="project" value="InterPro"/>
</dbReference>
<dbReference type="Pfam" id="PF04199">
    <property type="entry name" value="Cyclase"/>
    <property type="match status" value="1"/>
</dbReference>
<keyword evidence="2" id="KW-1185">Reference proteome</keyword>
<reference evidence="1 2" key="1">
    <citation type="submission" date="2019-03" db="EMBL/GenBank/DDBJ databases">
        <title>Draft genome sequences of novel Actinobacteria.</title>
        <authorList>
            <person name="Sahin N."/>
            <person name="Ay H."/>
            <person name="Saygin H."/>
        </authorList>
    </citation>
    <scope>NUCLEOTIDE SEQUENCE [LARGE SCALE GENOMIC DNA]</scope>
    <source>
        <strain evidence="1 2">7K502</strain>
    </source>
</reference>
<organism evidence="1 2">
    <name type="scientific">Saccharopolyspora elongata</name>
    <dbReference type="NCBI Taxonomy" id="2530387"/>
    <lineage>
        <taxon>Bacteria</taxon>
        <taxon>Bacillati</taxon>
        <taxon>Actinomycetota</taxon>
        <taxon>Actinomycetes</taxon>
        <taxon>Pseudonocardiales</taxon>
        <taxon>Pseudonocardiaceae</taxon>
        <taxon>Saccharopolyspora</taxon>
    </lineage>
</organism>
<comment type="caution">
    <text evidence="1">The sequence shown here is derived from an EMBL/GenBank/DDBJ whole genome shotgun (WGS) entry which is preliminary data.</text>
</comment>
<evidence type="ECO:0000313" key="2">
    <source>
        <dbReference type="Proteomes" id="UP000294947"/>
    </source>
</evidence>
<gene>
    <name evidence="1" type="ORF">E1288_30145</name>
</gene>
<evidence type="ECO:0000313" key="1">
    <source>
        <dbReference type="EMBL" id="TDD42191.1"/>
    </source>
</evidence>
<sequence>MRVVTLIDLTRTLDPADRDLLPEPLRTLAPVIAPNVDYAHPAGSGREQFASAMQCRVEDLPDGEGWGSELLTDFSTHLGTHVDAPLHYGSTCEGKPARTITDIALEELWCEAIVLDLRGRCAANTAISVDALESALAENGAPIPAGGAVLLRTGQERYSLADLEFFQYPGMSREGTLFLAERGAKVLGTDAAGWDLSFAVMARKFRASGDNSVLWDGHRAGREREVFIVQQMANLAALPPSGFRVAFFPIKIARASAAPARVVAFT</sequence>
<dbReference type="PANTHER" id="PTHR31118">
    <property type="entry name" value="CYCLASE-LIKE PROTEIN 2"/>
    <property type="match status" value="1"/>
</dbReference>
<accession>A0A4R4YC53</accession>
<dbReference type="InterPro" id="IPR007325">
    <property type="entry name" value="KFase/CYL"/>
</dbReference>
<dbReference type="PANTHER" id="PTHR31118:SF12">
    <property type="entry name" value="CYCLASE-LIKE PROTEIN 2"/>
    <property type="match status" value="1"/>
</dbReference>
<dbReference type="Proteomes" id="UP000294947">
    <property type="component" value="Unassembled WGS sequence"/>
</dbReference>
<dbReference type="EMBL" id="SMKW01000050">
    <property type="protein sequence ID" value="TDD42191.1"/>
    <property type="molecule type" value="Genomic_DNA"/>
</dbReference>